<name>A0A9P9FB68_9HYPO</name>
<evidence type="ECO:0000313" key="2">
    <source>
        <dbReference type="Proteomes" id="UP000738349"/>
    </source>
</evidence>
<evidence type="ECO:0000313" key="1">
    <source>
        <dbReference type="EMBL" id="KAH7156793.1"/>
    </source>
</evidence>
<keyword evidence="2" id="KW-1185">Reference proteome</keyword>
<protein>
    <submittedName>
        <fullName evidence="1">Uncharacterized protein</fullName>
    </submittedName>
</protein>
<dbReference type="AlphaFoldDB" id="A0A9P9FB68"/>
<dbReference type="Proteomes" id="UP000738349">
    <property type="component" value="Unassembled WGS sequence"/>
</dbReference>
<reference evidence="1" key="1">
    <citation type="journal article" date="2021" name="Nat. Commun.">
        <title>Genetic determinants of endophytism in the Arabidopsis root mycobiome.</title>
        <authorList>
            <person name="Mesny F."/>
            <person name="Miyauchi S."/>
            <person name="Thiergart T."/>
            <person name="Pickel B."/>
            <person name="Atanasova L."/>
            <person name="Karlsson M."/>
            <person name="Huettel B."/>
            <person name="Barry K.W."/>
            <person name="Haridas S."/>
            <person name="Chen C."/>
            <person name="Bauer D."/>
            <person name="Andreopoulos W."/>
            <person name="Pangilinan J."/>
            <person name="LaButti K."/>
            <person name="Riley R."/>
            <person name="Lipzen A."/>
            <person name="Clum A."/>
            <person name="Drula E."/>
            <person name="Henrissat B."/>
            <person name="Kohler A."/>
            <person name="Grigoriev I.V."/>
            <person name="Martin F.M."/>
            <person name="Hacquard S."/>
        </authorList>
    </citation>
    <scope>NUCLEOTIDE SEQUENCE</scope>
    <source>
        <strain evidence="1">MPI-CAGE-AT-0147</strain>
    </source>
</reference>
<accession>A0A9P9FB68</accession>
<dbReference type="EMBL" id="JAGMUV010000005">
    <property type="protein sequence ID" value="KAH7156793.1"/>
    <property type="molecule type" value="Genomic_DNA"/>
</dbReference>
<gene>
    <name evidence="1" type="ORF">EDB81DRAFT_399973</name>
</gene>
<comment type="caution">
    <text evidence="1">The sequence shown here is derived from an EMBL/GenBank/DDBJ whole genome shotgun (WGS) entry which is preliminary data.</text>
</comment>
<proteinExistence type="predicted"/>
<sequence length="232" mass="24920">MLGWFLVLSSQHPGCQVPAPVPHSSSSCSSCDPAQGLDGQRDALAGHCLLLIAALRFASLQGPTMASASTISHPVRQRPRATPREATTPVHVTIPVNNKSVGLSSWNGCTWTQGPPSLGVAVSLAASGGVWHSMARPQHITHAHAPPHSLLRVGLNDAIFPWERPPSRLRFFSSGADWGREGFEKGLESRMEGSGERTRLAGWMDGCCCLCFCYCYCCCCPAQCHDTCIKSH</sequence>
<organism evidence="1 2">
    <name type="scientific">Dactylonectria macrodidyma</name>
    <dbReference type="NCBI Taxonomy" id="307937"/>
    <lineage>
        <taxon>Eukaryota</taxon>
        <taxon>Fungi</taxon>
        <taxon>Dikarya</taxon>
        <taxon>Ascomycota</taxon>
        <taxon>Pezizomycotina</taxon>
        <taxon>Sordariomycetes</taxon>
        <taxon>Hypocreomycetidae</taxon>
        <taxon>Hypocreales</taxon>
        <taxon>Nectriaceae</taxon>
        <taxon>Dactylonectria</taxon>
    </lineage>
</organism>
<dbReference type="OrthoDB" id="10658754at2759"/>